<name>A0A1G4NSY3_9FLOR</name>
<dbReference type="EMBL" id="LT622865">
    <property type="protein sequence ID" value="SCW21724.1"/>
    <property type="molecule type" value="Genomic_DNA"/>
</dbReference>
<gene>
    <name evidence="1" type="primary">ORF_2</name>
    <name evidence="1" type="ORF">JFC0074_81</name>
</gene>
<evidence type="ECO:0008006" key="2">
    <source>
        <dbReference type="Google" id="ProtNLM"/>
    </source>
</evidence>
<dbReference type="AlphaFoldDB" id="A0A1G4NSY3"/>
<proteinExistence type="predicted"/>
<keyword evidence="1" id="KW-0934">Plastid</keyword>
<accession>A0A1G4NSY3</accession>
<reference evidence="1" key="2">
    <citation type="submission" date="2016-10" db="EMBL/GenBank/DDBJ databases">
        <authorList>
            <person name="de Groot N.N."/>
        </authorList>
    </citation>
    <scope>NUCLEOTIDE SEQUENCE</scope>
    <source>
        <strain evidence="1">JFC0074</strain>
    </source>
</reference>
<keyword evidence="1" id="KW-0150">Chloroplast</keyword>
<evidence type="ECO:0000313" key="1">
    <source>
        <dbReference type="EMBL" id="SCW21724.1"/>
    </source>
</evidence>
<dbReference type="RefSeq" id="YP_009313470.1">
    <property type="nucleotide sequence ID" value="NC_031657.1"/>
</dbReference>
<reference evidence="1" key="1">
    <citation type="submission" date="2016-10" db="EMBL/GenBank/DDBJ databases">
        <title>Chloroplast genomes as a tool to resolve red algal phylogenies: a case study in the Nemaliales.</title>
        <authorList>
            <person name="Costa J.F."/>
            <person name="Lin S.M."/>
            <person name="Macaya E.C."/>
            <person name="Fernandez-Garcia C."/>
            <person name="Verbruggen H."/>
        </authorList>
    </citation>
    <scope>NUCLEOTIDE SEQUENCE</scope>
    <source>
        <strain evidence="1">JFC0074</strain>
    </source>
</reference>
<dbReference type="GeneID" id="29998877"/>
<protein>
    <recommendedName>
        <fullName evidence="2">Ycf80</fullName>
    </recommendedName>
</protein>
<organism evidence="1">
    <name type="scientific">Galaxaura rugosa</name>
    <dbReference type="NCBI Taxonomy" id="268570"/>
    <lineage>
        <taxon>Eukaryota</taxon>
        <taxon>Rhodophyta</taxon>
        <taxon>Florideophyceae</taxon>
        <taxon>Nemaliophycidae</taxon>
        <taxon>Nemaliales</taxon>
        <taxon>Galaxauraceae</taxon>
        <taxon>Galaxaura</taxon>
    </lineage>
</organism>
<geneLocation type="chloroplast" evidence="1"/>
<sequence>MPFSIYIQPLINNFTNQLISTNNEINADSSVIRIKNNSNCLYNNKDITFYKRSLIASDAVYRFSTLKSSNPNLFKELISKYWQQKIFLSNSTNISQKYITLLAKQEEITEKNAKKQLVISFSKALQDGYIQANTNHLSCSVNTKSIQYIWRKSVNFQLNRMWNNILLNKRKSKFLVTQQRNILYKLQYNNFPMFFVANGFKQMVLAEPPNQINSCQNYFNQLFHLYHDFFLGQKNYDGVYEGWFFINPKDAEEYKNFIATKYKRSYNQNTLQIVAIRPHFYYQLNRLAPSRTEFRIVPDLGEIGKLVKSKSYRKGLLFDKKQKYGESYFQGQPIYFIEPLKCPNLKTKGTTMFRYYFQSKEHDKNYTPIFFNKQVALQAWENLRQHEKNHKLPKYPILRVYNLESFLKDYETSAEEVQDFILIPSQDAYEAIYKEYSYKKDSKANLNHNSLSSMQITKLWLNRLVSSLTSRQPPDW</sequence>